<feature type="compositionally biased region" description="Basic and acidic residues" evidence="1">
    <location>
        <begin position="323"/>
        <end position="336"/>
    </location>
</feature>
<keyword evidence="4" id="KW-1185">Reference proteome</keyword>
<proteinExistence type="predicted"/>
<dbReference type="PANTHER" id="PTHR40269:SF1">
    <property type="entry name" value="OUTER MEMBRANE PROTEIN"/>
    <property type="match status" value="1"/>
</dbReference>
<dbReference type="EMBL" id="JAPDOG010000005">
    <property type="protein sequence ID" value="MCW3781395.1"/>
    <property type="molecule type" value="Genomic_DNA"/>
</dbReference>
<keyword evidence="2" id="KW-0732">Signal</keyword>
<reference evidence="3 4" key="1">
    <citation type="submission" date="2022-10" db="EMBL/GenBank/DDBJ databases">
        <title>Defluviimonas sp. CAU 1641 isolated from mud.</title>
        <authorList>
            <person name="Kim W."/>
        </authorList>
    </citation>
    <scope>NUCLEOTIDE SEQUENCE [LARGE SCALE GENOMIC DNA]</scope>
    <source>
        <strain evidence="3 4">CAU 1641</strain>
    </source>
</reference>
<feature type="chain" id="PRO_5045799793" evidence="2">
    <location>
        <begin position="22"/>
        <end position="432"/>
    </location>
</feature>
<sequence length="432" mass="46961">MNIKSVCIVAAGLAFATAPLAQTTGTETGDATAAVADTEALLTQTELESLVAPVALYPDTLLMQILIAATAPLDVIKADNFLQSNPDADPDALKQEIEATDWDMSVQVLATAFPDVIGDMADNIEWTETMGDAMLVQSDDVMSAIQTMRQSAINNQVLVSGEQQTVEVTRDETTQAETVIIQPTNPEVVYVPQYDHNTVFSDVGGVLLTGAMIWGTVSIIDEIFDDDDDWNNYWGCRNCGGWNGQPIIRNPNIDIDVDGNVNIGNRVDIDRDKIAWKPDNSRQIQAKQRIERNRNESGNTKLKIDKRPSRQDELRSSIGNRTGTRDISRRTDRDRAGNLPQVDRPSKVSPDRKADAVRKTKSGDRGVRSSATRKPSASKPIAKSGSGPKKPAKSAAPAKRNSALNKTAPAKNTKAASRRGNKGGSAQIKRRR</sequence>
<evidence type="ECO:0000256" key="1">
    <source>
        <dbReference type="SAM" id="MobiDB-lite"/>
    </source>
</evidence>
<accession>A0ABT3J152</accession>
<name>A0ABT3J152_9RHOB</name>
<evidence type="ECO:0000313" key="4">
    <source>
        <dbReference type="Proteomes" id="UP001207582"/>
    </source>
</evidence>
<dbReference type="InterPro" id="IPR021728">
    <property type="entry name" value="DUF3300"/>
</dbReference>
<feature type="compositionally biased region" description="Basic and acidic residues" evidence="1">
    <location>
        <begin position="344"/>
        <end position="367"/>
    </location>
</feature>
<feature type="compositionally biased region" description="Basic and acidic residues" evidence="1">
    <location>
        <begin position="302"/>
        <end position="315"/>
    </location>
</feature>
<feature type="region of interest" description="Disordered" evidence="1">
    <location>
        <begin position="280"/>
        <end position="432"/>
    </location>
</feature>
<feature type="compositionally biased region" description="Low complexity" evidence="1">
    <location>
        <begin position="382"/>
        <end position="415"/>
    </location>
</feature>
<evidence type="ECO:0000256" key="2">
    <source>
        <dbReference type="SAM" id="SignalP"/>
    </source>
</evidence>
<feature type="signal peptide" evidence="2">
    <location>
        <begin position="1"/>
        <end position="21"/>
    </location>
</feature>
<evidence type="ECO:0000313" key="3">
    <source>
        <dbReference type="EMBL" id="MCW3781395.1"/>
    </source>
</evidence>
<protein>
    <submittedName>
        <fullName evidence="3">DUF3300 domain-containing protein</fullName>
    </submittedName>
</protein>
<organism evidence="3 4">
    <name type="scientific">Defluviimonas salinarum</name>
    <dbReference type="NCBI Taxonomy" id="2992147"/>
    <lineage>
        <taxon>Bacteria</taxon>
        <taxon>Pseudomonadati</taxon>
        <taxon>Pseudomonadota</taxon>
        <taxon>Alphaproteobacteria</taxon>
        <taxon>Rhodobacterales</taxon>
        <taxon>Paracoccaceae</taxon>
        <taxon>Albidovulum</taxon>
    </lineage>
</organism>
<gene>
    <name evidence="3" type="ORF">OM960_07300</name>
</gene>
<dbReference type="RefSeq" id="WP_264771527.1">
    <property type="nucleotide sequence ID" value="NZ_JAPDOG010000005.1"/>
</dbReference>
<comment type="caution">
    <text evidence="3">The sequence shown here is derived from an EMBL/GenBank/DDBJ whole genome shotgun (WGS) entry which is preliminary data.</text>
</comment>
<dbReference type="Pfam" id="PF11737">
    <property type="entry name" value="DUF3300"/>
    <property type="match status" value="1"/>
</dbReference>
<dbReference type="Proteomes" id="UP001207582">
    <property type="component" value="Unassembled WGS sequence"/>
</dbReference>
<dbReference type="PANTHER" id="PTHR40269">
    <property type="entry name" value="OUTER MEMBRANE PROTEIN-RELATED"/>
    <property type="match status" value="1"/>
</dbReference>